<proteinExistence type="predicted"/>
<dbReference type="InterPro" id="IPR044822">
    <property type="entry name" value="Myb_DNA-bind_4"/>
</dbReference>
<evidence type="ECO:0000313" key="3">
    <source>
        <dbReference type="Proteomes" id="UP001519460"/>
    </source>
</evidence>
<organism evidence="2 3">
    <name type="scientific">Batillaria attramentaria</name>
    <dbReference type="NCBI Taxonomy" id="370345"/>
    <lineage>
        <taxon>Eukaryota</taxon>
        <taxon>Metazoa</taxon>
        <taxon>Spiralia</taxon>
        <taxon>Lophotrochozoa</taxon>
        <taxon>Mollusca</taxon>
        <taxon>Gastropoda</taxon>
        <taxon>Caenogastropoda</taxon>
        <taxon>Sorbeoconcha</taxon>
        <taxon>Cerithioidea</taxon>
        <taxon>Batillariidae</taxon>
        <taxon>Batillaria</taxon>
    </lineage>
</organism>
<protein>
    <recommendedName>
        <fullName evidence="1">Myb-like domain-containing protein</fullName>
    </recommendedName>
</protein>
<dbReference type="Pfam" id="PF13837">
    <property type="entry name" value="Myb_DNA-bind_4"/>
    <property type="match status" value="1"/>
</dbReference>
<dbReference type="Proteomes" id="UP001519460">
    <property type="component" value="Unassembled WGS sequence"/>
</dbReference>
<dbReference type="EMBL" id="JACVVK020000511">
    <property type="protein sequence ID" value="KAK7469592.1"/>
    <property type="molecule type" value="Genomic_DNA"/>
</dbReference>
<name>A0ABD0JC56_9CAEN</name>
<evidence type="ECO:0000313" key="2">
    <source>
        <dbReference type="EMBL" id="KAK7469592.1"/>
    </source>
</evidence>
<sequence>MEETVSSSATCTLTSDPAASLADITQTLMSLPGGHTVTLQSSEGEHSAVVICTAPAGTGDITESEGVISSGDLTQLSGSALTSQVRIVSGMVPESPGPAGDEDTTGGNTSKWWSRDLTLRLIELYREYQDLFSDSQYKKKSVWELIAKQLANEPELRGKVPYTSTQVSNRWKNLTKMYRDCVDARYTLGGVAAKCQYFEQIASVYSYTPSDAVTAKIPIAVASSGKPTVSRTVRYVPIAPKRPAEVKGVVNSSLTADGTGECSDPKRRKCAHSLQKTGEATLVDVICAVSKLNEDKKKQDKTTMEKLENMQRERMDMFRQFLDILKEYKNS</sequence>
<accession>A0ABD0JC56</accession>
<dbReference type="PROSITE" id="PS50090">
    <property type="entry name" value="MYB_LIKE"/>
    <property type="match status" value="1"/>
</dbReference>
<dbReference type="InterPro" id="IPR001005">
    <property type="entry name" value="SANT/Myb"/>
</dbReference>
<keyword evidence="3" id="KW-1185">Reference proteome</keyword>
<dbReference type="AlphaFoldDB" id="A0ABD0JC56"/>
<feature type="domain" description="Myb-like" evidence="1">
    <location>
        <begin position="113"/>
        <end position="175"/>
    </location>
</feature>
<reference evidence="2 3" key="1">
    <citation type="journal article" date="2023" name="Sci. Data">
        <title>Genome assembly of the Korean intertidal mud-creeper Batillaria attramentaria.</title>
        <authorList>
            <person name="Patra A.K."/>
            <person name="Ho P.T."/>
            <person name="Jun S."/>
            <person name="Lee S.J."/>
            <person name="Kim Y."/>
            <person name="Won Y.J."/>
        </authorList>
    </citation>
    <scope>NUCLEOTIDE SEQUENCE [LARGE SCALE GENOMIC DNA]</scope>
    <source>
        <strain evidence="2">Wonlab-2016</strain>
    </source>
</reference>
<comment type="caution">
    <text evidence="2">The sequence shown here is derived from an EMBL/GenBank/DDBJ whole genome shotgun (WGS) entry which is preliminary data.</text>
</comment>
<evidence type="ECO:0000259" key="1">
    <source>
        <dbReference type="PROSITE" id="PS50090"/>
    </source>
</evidence>
<gene>
    <name evidence="2" type="ORF">BaRGS_00036382</name>
</gene>
<dbReference type="Gene3D" id="1.10.10.60">
    <property type="entry name" value="Homeodomain-like"/>
    <property type="match status" value="1"/>
</dbReference>